<feature type="domain" description="Reverse transcriptase Ty1/copia-type" evidence="2">
    <location>
        <begin position="213"/>
        <end position="284"/>
    </location>
</feature>
<keyword evidence="4" id="KW-1185">Reference proteome</keyword>
<feature type="compositionally biased region" description="Low complexity" evidence="1">
    <location>
        <begin position="90"/>
        <end position="110"/>
    </location>
</feature>
<comment type="caution">
    <text evidence="3">The sequence shown here is derived from an EMBL/GenBank/DDBJ whole genome shotgun (WGS) entry which is preliminary data.</text>
</comment>
<feature type="region of interest" description="Disordered" evidence="1">
    <location>
        <begin position="79"/>
        <end position="119"/>
    </location>
</feature>
<dbReference type="AlphaFoldDB" id="A0AAE1UTE0"/>
<organism evidence="3 4">
    <name type="scientific">Anisodus tanguticus</name>
    <dbReference type="NCBI Taxonomy" id="243964"/>
    <lineage>
        <taxon>Eukaryota</taxon>
        <taxon>Viridiplantae</taxon>
        <taxon>Streptophyta</taxon>
        <taxon>Embryophyta</taxon>
        <taxon>Tracheophyta</taxon>
        <taxon>Spermatophyta</taxon>
        <taxon>Magnoliopsida</taxon>
        <taxon>eudicotyledons</taxon>
        <taxon>Gunneridae</taxon>
        <taxon>Pentapetalae</taxon>
        <taxon>asterids</taxon>
        <taxon>lamiids</taxon>
        <taxon>Solanales</taxon>
        <taxon>Solanaceae</taxon>
        <taxon>Solanoideae</taxon>
        <taxon>Hyoscyameae</taxon>
        <taxon>Anisodus</taxon>
    </lineage>
</organism>
<evidence type="ECO:0000256" key="1">
    <source>
        <dbReference type="SAM" id="MobiDB-lite"/>
    </source>
</evidence>
<gene>
    <name evidence="3" type="ORF">RND71_040473</name>
</gene>
<dbReference type="Proteomes" id="UP001291623">
    <property type="component" value="Unassembled WGS sequence"/>
</dbReference>
<evidence type="ECO:0000259" key="2">
    <source>
        <dbReference type="Pfam" id="PF07727"/>
    </source>
</evidence>
<dbReference type="InterPro" id="IPR013103">
    <property type="entry name" value="RVT_2"/>
</dbReference>
<sequence length="284" mass="31557">MHTLGLNPPDANWYMDTGATSHMMSSQVINRHVIFDESQFPFAKVNTPVPSSYNFLDDSISPYIIHYFSDVNSPRVSSFESRLGPAGPLPAGQSSPSPANSQNSPNSSSNHRPVTRSQRGVFTPKRHFNLYSNVSKSPLPRNPVSALNDPNWKIAMTDEYNALIDNKTWELVLRPSGINIIMSMWIFAHKENSDGSFARHKVRLVGDGKTQQVGIDCDDIILTASSDAIRQSIMTMLSSEFAMKDLGPLSYFLGIAVNRHSDRLFLSQRNYAAEIIERAGMSSC</sequence>
<name>A0AAE1UTE0_9SOLA</name>
<protein>
    <recommendedName>
        <fullName evidence="2">Reverse transcriptase Ty1/copia-type domain-containing protein</fullName>
    </recommendedName>
</protein>
<accession>A0AAE1UTE0</accession>
<proteinExistence type="predicted"/>
<evidence type="ECO:0000313" key="4">
    <source>
        <dbReference type="Proteomes" id="UP001291623"/>
    </source>
</evidence>
<evidence type="ECO:0000313" key="3">
    <source>
        <dbReference type="EMBL" id="KAK4339011.1"/>
    </source>
</evidence>
<dbReference type="Pfam" id="PF07727">
    <property type="entry name" value="RVT_2"/>
    <property type="match status" value="1"/>
</dbReference>
<dbReference type="EMBL" id="JAVYJV010000023">
    <property type="protein sequence ID" value="KAK4339011.1"/>
    <property type="molecule type" value="Genomic_DNA"/>
</dbReference>
<reference evidence="3" key="1">
    <citation type="submission" date="2023-12" db="EMBL/GenBank/DDBJ databases">
        <title>Genome assembly of Anisodus tanguticus.</title>
        <authorList>
            <person name="Wang Y.-J."/>
        </authorList>
    </citation>
    <scope>NUCLEOTIDE SEQUENCE</scope>
    <source>
        <strain evidence="3">KB-2021</strain>
        <tissue evidence="3">Leaf</tissue>
    </source>
</reference>